<dbReference type="Pfam" id="PF01565">
    <property type="entry name" value="FAD_binding_4"/>
    <property type="match status" value="1"/>
</dbReference>
<dbReference type="AlphaFoldDB" id="A0A4Z0Z1N5"/>
<keyword evidence="2" id="KW-0560">Oxidoreductase</keyword>
<dbReference type="OrthoDB" id="9983560at2759"/>
<evidence type="ECO:0000313" key="4">
    <source>
        <dbReference type="EMBL" id="TGJ83496.1"/>
    </source>
</evidence>
<dbReference type="InterPro" id="IPR016169">
    <property type="entry name" value="FAD-bd_PCMH_sub2"/>
</dbReference>
<name>A0A4Z0Z1N5_9PEZI</name>
<dbReference type="Pfam" id="PF08031">
    <property type="entry name" value="BBE"/>
    <property type="match status" value="1"/>
</dbReference>
<dbReference type="GO" id="GO:0071949">
    <property type="term" value="F:FAD binding"/>
    <property type="evidence" value="ECO:0007669"/>
    <property type="project" value="InterPro"/>
</dbReference>
<dbReference type="SUPFAM" id="SSF56176">
    <property type="entry name" value="FAD-binding/transporter-associated domain-like"/>
    <property type="match status" value="1"/>
</dbReference>
<accession>A0A4Z0Z1N5</accession>
<organism evidence="4 5">
    <name type="scientific">Xylaria hypoxylon</name>
    <dbReference type="NCBI Taxonomy" id="37992"/>
    <lineage>
        <taxon>Eukaryota</taxon>
        <taxon>Fungi</taxon>
        <taxon>Dikarya</taxon>
        <taxon>Ascomycota</taxon>
        <taxon>Pezizomycotina</taxon>
        <taxon>Sordariomycetes</taxon>
        <taxon>Xylariomycetidae</taxon>
        <taxon>Xylariales</taxon>
        <taxon>Xylariaceae</taxon>
        <taxon>Xylaria</taxon>
    </lineage>
</organism>
<dbReference type="Proteomes" id="UP000297716">
    <property type="component" value="Unassembled WGS sequence"/>
</dbReference>
<sequence>MYAKTNLLAAATLSGFISNIYAFPFGNSSNPTCRVLPSDATWPTEHEWSAFSRSVGGRLIVGKPLAAVCHGESFIEGACATIRESYNLTIPYFDDPVTVMSPLWLNESCSPYTAPSASCTLGNLASYAVNVSSAKDVQAAVKFAKKKNIRVSIKNTGHDYLGRSTGKGSLALWTHNLKDISFSNYTSAHYTGPAVKLGAGVQAFEVYESAFRHGLRVTGGYCPTVGLAGGWVSGGGHGALSSLYGLGADNTLEYEVVTTEGKHLVASPSENSDLFWAMNGGGGGAYGVVISQTTRAHPDGPVAGVEMTFTNTGDDDAYWAAVEAWQRQLLVFDQIPGFNTFWGFTDRLFELYFSTLPDAAEGAIADAFNPFIETLQKLGLQYTYSTSEKPTYYEHFSYYNPGLPYGDYTTNNNLGGRLIQRAAVQDNLPNLMATFRNITTKNPAHPFRVNGIANNVTHARIGNSPGDNAVLPAWRDSLYWLNMDVYFDSDGPISVVEGLQAEMNVNQDLLKALTPGGGAYINEATFDNPDWKNDYFGDNYPKLLAVKEKYDPAFLLYGPASVGSDRWELGNEGRLCRLN</sequence>
<gene>
    <name evidence="4" type="ORF">E0Z10_g5259</name>
</gene>
<evidence type="ECO:0000256" key="2">
    <source>
        <dbReference type="ARBA" id="ARBA00023002"/>
    </source>
</evidence>
<comment type="caution">
    <text evidence="4">The sequence shown here is derived from an EMBL/GenBank/DDBJ whole genome shotgun (WGS) entry which is preliminary data.</text>
</comment>
<dbReference type="GO" id="GO:0016491">
    <property type="term" value="F:oxidoreductase activity"/>
    <property type="evidence" value="ECO:0007669"/>
    <property type="project" value="UniProtKB-KW"/>
</dbReference>
<dbReference type="Gene3D" id="3.30.465.10">
    <property type="match status" value="2"/>
</dbReference>
<protein>
    <recommendedName>
        <fullName evidence="3">FAD-binding PCMH-type domain-containing protein</fullName>
    </recommendedName>
</protein>
<dbReference type="STRING" id="37992.A0A4Z0Z1N5"/>
<proteinExistence type="inferred from homology"/>
<comment type="similarity">
    <text evidence="1">Belongs to the oxygen-dependent FAD-linked oxidoreductase family.</text>
</comment>
<dbReference type="InterPro" id="IPR006094">
    <property type="entry name" value="Oxid_FAD_bind_N"/>
</dbReference>
<evidence type="ECO:0000256" key="1">
    <source>
        <dbReference type="ARBA" id="ARBA00005466"/>
    </source>
</evidence>
<dbReference type="PANTHER" id="PTHR13878">
    <property type="entry name" value="GULONOLACTONE OXIDASE"/>
    <property type="match status" value="1"/>
</dbReference>
<evidence type="ECO:0000259" key="3">
    <source>
        <dbReference type="PROSITE" id="PS51387"/>
    </source>
</evidence>
<dbReference type="PROSITE" id="PS51387">
    <property type="entry name" value="FAD_PCMH"/>
    <property type="match status" value="1"/>
</dbReference>
<dbReference type="PANTHER" id="PTHR13878:SF91">
    <property type="entry name" value="FAD BINDING DOMAIN PROTEIN (AFU_ORTHOLOGUE AFUA_6G12070)-RELATED"/>
    <property type="match status" value="1"/>
</dbReference>
<keyword evidence="5" id="KW-1185">Reference proteome</keyword>
<dbReference type="InterPro" id="IPR012951">
    <property type="entry name" value="BBE"/>
</dbReference>
<reference evidence="4 5" key="1">
    <citation type="submission" date="2019-03" db="EMBL/GenBank/DDBJ databases">
        <title>Draft genome sequence of Xylaria hypoxylon DSM 108379, a ubiquitous saprotrophic-parasitic fungi on hardwood.</title>
        <authorList>
            <person name="Buettner E."/>
            <person name="Leonhardt S."/>
            <person name="Gebauer A.M."/>
            <person name="Liers C."/>
            <person name="Hofrichter M."/>
            <person name="Kellner H."/>
        </authorList>
    </citation>
    <scope>NUCLEOTIDE SEQUENCE [LARGE SCALE GENOMIC DNA]</scope>
    <source>
        <strain evidence="4 5">DSM 108379</strain>
    </source>
</reference>
<dbReference type="InterPro" id="IPR036318">
    <property type="entry name" value="FAD-bd_PCMH-like_sf"/>
</dbReference>
<dbReference type="InterPro" id="IPR016166">
    <property type="entry name" value="FAD-bd_PCMH"/>
</dbReference>
<evidence type="ECO:0000313" key="5">
    <source>
        <dbReference type="Proteomes" id="UP000297716"/>
    </source>
</evidence>
<dbReference type="EMBL" id="SKBN01000092">
    <property type="protein sequence ID" value="TGJ83496.1"/>
    <property type="molecule type" value="Genomic_DNA"/>
</dbReference>
<dbReference type="InterPro" id="IPR050432">
    <property type="entry name" value="FAD-linked_Oxidoreductases_BP"/>
</dbReference>
<feature type="domain" description="FAD-binding PCMH-type" evidence="3">
    <location>
        <begin position="121"/>
        <end position="299"/>
    </location>
</feature>